<keyword evidence="3 5" id="KW-0012">Acyltransferase</keyword>
<dbReference type="PANTHER" id="PTHR10434:SF9">
    <property type="entry name" value="PHOSPHOLIPID_GLYCEROL ACYLTRANSFERASE DOMAIN-CONTAINING PROTEIN"/>
    <property type="match status" value="1"/>
</dbReference>
<reference evidence="5" key="2">
    <citation type="journal article" date="2021" name="PeerJ">
        <title>Extensive microbial diversity within the chicken gut microbiome revealed by metagenomics and culture.</title>
        <authorList>
            <person name="Gilroy R."/>
            <person name="Ravi A."/>
            <person name="Getino M."/>
            <person name="Pursley I."/>
            <person name="Horton D.L."/>
            <person name="Alikhan N.F."/>
            <person name="Baker D."/>
            <person name="Gharbi K."/>
            <person name="Hall N."/>
            <person name="Watson M."/>
            <person name="Adriaenssens E.M."/>
            <person name="Foster-Nyarko E."/>
            <person name="Jarju S."/>
            <person name="Secka A."/>
            <person name="Antonio M."/>
            <person name="Oren A."/>
            <person name="Chaudhuri R.R."/>
            <person name="La Ragione R."/>
            <person name="Hildebrand F."/>
            <person name="Pallen M.J."/>
        </authorList>
    </citation>
    <scope>NUCLEOTIDE SEQUENCE</scope>
    <source>
        <strain evidence="5">F1-3629</strain>
    </source>
</reference>
<gene>
    <name evidence="5" type="ORF">IAC07_07575</name>
</gene>
<dbReference type="Proteomes" id="UP000771749">
    <property type="component" value="Unassembled WGS sequence"/>
</dbReference>
<feature type="domain" description="Phospholipid/glycerol acyltransferase" evidence="4">
    <location>
        <begin position="28"/>
        <end position="137"/>
    </location>
</feature>
<keyword evidence="2" id="KW-0808">Transferase</keyword>
<protein>
    <submittedName>
        <fullName evidence="5">1-acyl-sn-glycerol-3-phosphate acyltransferase</fullName>
    </submittedName>
</protein>
<accession>A0A940DPG5</accession>
<dbReference type="SMART" id="SM00563">
    <property type="entry name" value="PlsC"/>
    <property type="match status" value="1"/>
</dbReference>
<sequence length="183" mass="20777">MWRKFCGFLLKSMGWTAVEPPVPEDKCVILGVPHTSGWDFVISYLYYTSVGGKAYVMIAKEFFWWPLGPILKGLGAIPVDRKNATSLVLSVIHEMNKAKRLHLAIAPEGTRKAVKRWKTGFHTIATEVGCPVYLGYFDWKTKRVGRGEKFELTSDAKADMKRIQEIYEGMHMVGKHPEGYVTH</sequence>
<dbReference type="Pfam" id="PF01553">
    <property type="entry name" value="Acyltransferase"/>
    <property type="match status" value="1"/>
</dbReference>
<proteinExistence type="predicted"/>
<dbReference type="PANTHER" id="PTHR10434">
    <property type="entry name" value="1-ACYL-SN-GLYCEROL-3-PHOSPHATE ACYLTRANSFERASE"/>
    <property type="match status" value="1"/>
</dbReference>
<dbReference type="EMBL" id="JADIMJ010000115">
    <property type="protein sequence ID" value="MBO8454563.1"/>
    <property type="molecule type" value="Genomic_DNA"/>
</dbReference>
<evidence type="ECO:0000313" key="6">
    <source>
        <dbReference type="Proteomes" id="UP000771749"/>
    </source>
</evidence>
<evidence type="ECO:0000313" key="5">
    <source>
        <dbReference type="EMBL" id="MBO8454563.1"/>
    </source>
</evidence>
<dbReference type="AlphaFoldDB" id="A0A940DPG5"/>
<organism evidence="5 6">
    <name type="scientific">Candidatus Cryptobacteroides gallistercoris</name>
    <dbReference type="NCBI Taxonomy" id="2840765"/>
    <lineage>
        <taxon>Bacteria</taxon>
        <taxon>Pseudomonadati</taxon>
        <taxon>Bacteroidota</taxon>
        <taxon>Bacteroidia</taxon>
        <taxon>Bacteroidales</taxon>
        <taxon>Candidatus Cryptobacteroides</taxon>
    </lineage>
</organism>
<comment type="caution">
    <text evidence="5">The sequence shown here is derived from an EMBL/GenBank/DDBJ whole genome shotgun (WGS) entry which is preliminary data.</text>
</comment>
<dbReference type="GO" id="GO:0006654">
    <property type="term" value="P:phosphatidic acid biosynthetic process"/>
    <property type="evidence" value="ECO:0007669"/>
    <property type="project" value="TreeGrafter"/>
</dbReference>
<dbReference type="InterPro" id="IPR002123">
    <property type="entry name" value="Plipid/glycerol_acylTrfase"/>
</dbReference>
<reference evidence="5" key="1">
    <citation type="submission" date="2020-10" db="EMBL/GenBank/DDBJ databases">
        <authorList>
            <person name="Gilroy R."/>
        </authorList>
    </citation>
    <scope>NUCLEOTIDE SEQUENCE</scope>
    <source>
        <strain evidence="5">F1-3629</strain>
    </source>
</reference>
<dbReference type="GO" id="GO:0003841">
    <property type="term" value="F:1-acylglycerol-3-phosphate O-acyltransferase activity"/>
    <property type="evidence" value="ECO:0007669"/>
    <property type="project" value="TreeGrafter"/>
</dbReference>
<comment type="pathway">
    <text evidence="1">Lipid metabolism.</text>
</comment>
<dbReference type="SUPFAM" id="SSF69593">
    <property type="entry name" value="Glycerol-3-phosphate (1)-acyltransferase"/>
    <property type="match status" value="1"/>
</dbReference>
<evidence type="ECO:0000256" key="3">
    <source>
        <dbReference type="ARBA" id="ARBA00023315"/>
    </source>
</evidence>
<name>A0A940DPG5_9BACT</name>
<evidence type="ECO:0000256" key="1">
    <source>
        <dbReference type="ARBA" id="ARBA00005189"/>
    </source>
</evidence>
<evidence type="ECO:0000256" key="2">
    <source>
        <dbReference type="ARBA" id="ARBA00022679"/>
    </source>
</evidence>
<evidence type="ECO:0000259" key="4">
    <source>
        <dbReference type="SMART" id="SM00563"/>
    </source>
</evidence>